<keyword evidence="7" id="KW-0325">Glycoprotein</keyword>
<comment type="subcellular location">
    <subcellularLocation>
        <location evidence="1">Cell projection</location>
    </subcellularLocation>
    <subcellularLocation>
        <location evidence="2">Secreted</location>
    </subcellularLocation>
</comment>
<evidence type="ECO:0000256" key="10">
    <source>
        <dbReference type="PROSITE-ProRule" id="PRU00460"/>
    </source>
</evidence>
<dbReference type="FunFam" id="2.10.25.10:FF:000090">
    <property type="entry name" value="laminin subunit alpha"/>
    <property type="match status" value="2"/>
</dbReference>
<dbReference type="InterPro" id="IPR000742">
    <property type="entry name" value="EGF"/>
</dbReference>
<keyword evidence="8" id="KW-0966">Cell projection</keyword>
<feature type="disulfide bond" evidence="10">
    <location>
        <begin position="97"/>
        <end position="106"/>
    </location>
</feature>
<evidence type="ECO:0000256" key="1">
    <source>
        <dbReference type="ARBA" id="ARBA00004316"/>
    </source>
</evidence>
<dbReference type="PANTHER" id="PTHR10574">
    <property type="entry name" value="NETRIN/LAMININ-RELATED"/>
    <property type="match status" value="1"/>
</dbReference>
<dbReference type="FunFam" id="2.10.25.10:FF:000105">
    <property type="entry name" value="laminin subunit gamma-1"/>
    <property type="match status" value="1"/>
</dbReference>
<dbReference type="PROSITE" id="PS00022">
    <property type="entry name" value="EGF_1"/>
    <property type="match status" value="1"/>
</dbReference>
<accession>A0A183P8Y4</accession>
<dbReference type="PROSITE" id="PS50027">
    <property type="entry name" value="EGF_LAM_2"/>
    <property type="match status" value="7"/>
</dbReference>
<dbReference type="Gene3D" id="2.170.300.10">
    <property type="entry name" value="Tie2 ligand-binding domain superfamily"/>
    <property type="match status" value="1"/>
</dbReference>
<name>A0A183P8Y4_9TREM</name>
<dbReference type="Gene3D" id="2.10.25.10">
    <property type="entry name" value="Laminin"/>
    <property type="match status" value="7"/>
</dbReference>
<feature type="disulfide bond" evidence="10">
    <location>
        <begin position="402"/>
        <end position="411"/>
    </location>
</feature>
<dbReference type="Proteomes" id="UP000269396">
    <property type="component" value="Unassembled WGS sequence"/>
</dbReference>
<feature type="disulfide bond" evidence="10">
    <location>
        <begin position="78"/>
        <end position="95"/>
    </location>
</feature>
<feature type="disulfide bond" evidence="10">
    <location>
        <begin position="76"/>
        <end position="88"/>
    </location>
</feature>
<keyword evidence="6 10" id="KW-1015">Disulfide bond</keyword>
<dbReference type="FunFam" id="2.10.25.10:FF:000188">
    <property type="entry name" value="Laminin subunit gamma 2"/>
    <property type="match status" value="1"/>
</dbReference>
<feature type="disulfide bond" evidence="10">
    <location>
        <begin position="250"/>
        <end position="259"/>
    </location>
</feature>
<evidence type="ECO:0000313" key="12">
    <source>
        <dbReference type="Proteomes" id="UP000269396"/>
    </source>
</evidence>
<reference evidence="11 12" key="1">
    <citation type="submission" date="2018-11" db="EMBL/GenBank/DDBJ databases">
        <authorList>
            <consortium name="Pathogen Informatics"/>
        </authorList>
    </citation>
    <scope>NUCLEOTIDE SEQUENCE [LARGE SCALE GENOMIC DNA]</scope>
    <source>
        <strain>Denwood</strain>
        <strain evidence="12">Zambia</strain>
    </source>
</reference>
<evidence type="ECO:0000256" key="2">
    <source>
        <dbReference type="ARBA" id="ARBA00004613"/>
    </source>
</evidence>
<dbReference type="STRING" id="31246.A0A183P8Y4"/>
<dbReference type="GO" id="GO:0005604">
    <property type="term" value="C:basement membrane"/>
    <property type="evidence" value="ECO:0007669"/>
    <property type="project" value="UniProtKB-ARBA"/>
</dbReference>
<gene>
    <name evidence="11" type="ORF">SMTD_LOCUS10820</name>
</gene>
<feature type="disulfide bond" evidence="10">
    <location>
        <begin position="47"/>
        <end position="56"/>
    </location>
</feature>
<dbReference type="FunFam" id="2.10.25.10:FF:000189">
    <property type="entry name" value="Laminin subunit alpha 2"/>
    <property type="match status" value="1"/>
</dbReference>
<dbReference type="GO" id="GO:0009888">
    <property type="term" value="P:tissue development"/>
    <property type="evidence" value="ECO:0007669"/>
    <property type="project" value="TreeGrafter"/>
</dbReference>
<proteinExistence type="predicted"/>
<dbReference type="GO" id="GO:0042995">
    <property type="term" value="C:cell projection"/>
    <property type="evidence" value="ECO:0007669"/>
    <property type="project" value="UniProtKB-SubCell"/>
</dbReference>
<evidence type="ECO:0000256" key="3">
    <source>
        <dbReference type="ARBA" id="ARBA00022525"/>
    </source>
</evidence>
<dbReference type="SUPFAM" id="SSF57196">
    <property type="entry name" value="EGF/Laminin"/>
    <property type="match status" value="7"/>
</dbReference>
<dbReference type="PANTHER" id="PTHR10574:SF406">
    <property type="entry name" value="LAMININ SUBUNIT ALPHA 5"/>
    <property type="match status" value="1"/>
</dbReference>
<keyword evidence="9 10" id="KW-0424">Laminin EGF-like domain</keyword>
<sequence>MLSTRGRYCEVCAEMYYGDPLNGVPCRPCNCGPAAIGCNSTNGACICGFNTAGPQCDACAEGTHGDPTRGQPCRPCNCHPKGSISPSCRLEDGQCNCLSTYEGVRCDRCISGRGNTEAGCPPCQCDPIGTRPEYLTSCDPVSGQCSCKPGVGGTLDCSTCQVGYYNLGPNGCTECKCTSRAIDRTCNPITGQCKCGENVIGDTCDKCLPGFYWNNTGSNCLPCNCGIGTELTRTLTQLTECDMNTGQCKCASHVVGRDCTECELGYYGVSENGCKPCLPCPNGQVCDQITGKCICPPNTEGDRCDRCVVGSWDYNPVIGCKNCNCSMDGSVIGLEDQCDLTTGQCTCKPEFSGRACNECSKGYYGYPSCRKCNCDMRGTAWGNLSISDTVVPCNPIDGQCNCKENVEGDQCDQCKPGTFGLNIDYPLGCYTCFCFPTGTSSRCSLLTGYRSVPGKVKGVEVSNENYNVYVLCNLLM</sequence>
<dbReference type="GO" id="GO:0005576">
    <property type="term" value="C:extracellular region"/>
    <property type="evidence" value="ECO:0007669"/>
    <property type="project" value="UniProtKB-SubCell"/>
</dbReference>
<evidence type="ECO:0000256" key="7">
    <source>
        <dbReference type="ARBA" id="ARBA00023180"/>
    </source>
</evidence>
<dbReference type="AlphaFoldDB" id="A0A183P8Y4"/>
<dbReference type="PROSITE" id="PS01248">
    <property type="entry name" value="EGF_LAM_1"/>
    <property type="match status" value="2"/>
</dbReference>
<evidence type="ECO:0000256" key="9">
    <source>
        <dbReference type="ARBA" id="ARBA00023292"/>
    </source>
</evidence>
<keyword evidence="5" id="KW-0677">Repeat</keyword>
<dbReference type="GO" id="GO:0009887">
    <property type="term" value="P:animal organ morphogenesis"/>
    <property type="evidence" value="ECO:0007669"/>
    <property type="project" value="TreeGrafter"/>
</dbReference>
<organism evidence="11 12">
    <name type="scientific">Schistosoma mattheei</name>
    <dbReference type="NCBI Taxonomy" id="31246"/>
    <lineage>
        <taxon>Eukaryota</taxon>
        <taxon>Metazoa</taxon>
        <taxon>Spiralia</taxon>
        <taxon>Lophotrochozoa</taxon>
        <taxon>Platyhelminthes</taxon>
        <taxon>Trematoda</taxon>
        <taxon>Digenea</taxon>
        <taxon>Strigeidida</taxon>
        <taxon>Schistosomatoidea</taxon>
        <taxon>Schistosomatidae</taxon>
        <taxon>Schistosoma</taxon>
    </lineage>
</organism>
<evidence type="ECO:0000256" key="4">
    <source>
        <dbReference type="ARBA" id="ARBA00022729"/>
    </source>
</evidence>
<dbReference type="Pfam" id="PF00053">
    <property type="entry name" value="EGF_laminin"/>
    <property type="match status" value="7"/>
</dbReference>
<keyword evidence="4" id="KW-0732">Signal</keyword>
<feature type="disulfide bond" evidence="10">
    <location>
        <begin position="195"/>
        <end position="204"/>
    </location>
</feature>
<dbReference type="FunFam" id="2.10.25.10:FF:000224">
    <property type="entry name" value="Usherin"/>
    <property type="match status" value="1"/>
</dbReference>
<keyword evidence="12" id="KW-1185">Reference proteome</keyword>
<dbReference type="EMBL" id="UZAL01030900">
    <property type="protein sequence ID" value="VDP56113.1"/>
    <property type="molecule type" value="Genomic_DNA"/>
</dbReference>
<evidence type="ECO:0000313" key="11">
    <source>
        <dbReference type="EMBL" id="VDP56113.1"/>
    </source>
</evidence>
<dbReference type="InterPro" id="IPR050440">
    <property type="entry name" value="Laminin/Netrin_ECM"/>
</dbReference>
<keyword evidence="3" id="KW-0964">Secreted</keyword>
<dbReference type="SMART" id="SM00180">
    <property type="entry name" value="EGF_Lam"/>
    <property type="match status" value="8"/>
</dbReference>
<feature type="disulfide bond" evidence="10">
    <location>
        <begin position="347"/>
        <end position="356"/>
    </location>
</feature>
<comment type="caution">
    <text evidence="10">Lacks conserved residue(s) required for the propagation of feature annotation.</text>
</comment>
<evidence type="ECO:0000256" key="6">
    <source>
        <dbReference type="ARBA" id="ARBA00023157"/>
    </source>
</evidence>
<dbReference type="PRINTS" id="PR00011">
    <property type="entry name" value="EGFLAMININ"/>
</dbReference>
<evidence type="ECO:0000256" key="8">
    <source>
        <dbReference type="ARBA" id="ARBA00023273"/>
    </source>
</evidence>
<evidence type="ECO:0000256" key="5">
    <source>
        <dbReference type="ARBA" id="ARBA00022737"/>
    </source>
</evidence>
<feature type="disulfide bond" evidence="10">
    <location>
        <begin position="59"/>
        <end position="73"/>
    </location>
</feature>
<protein>
    <submittedName>
        <fullName evidence="11">Uncharacterized protein</fullName>
    </submittedName>
</protein>
<dbReference type="InterPro" id="IPR002049">
    <property type="entry name" value="LE_dom"/>
</dbReference>
<dbReference type="CDD" id="cd00055">
    <property type="entry name" value="EGF_Lam"/>
    <property type="match status" value="8"/>
</dbReference>